<feature type="chain" id="PRO_5033188970" description="LPS-assembly protein LptD" evidence="2">
    <location>
        <begin position="30"/>
        <end position="756"/>
    </location>
</feature>
<dbReference type="GO" id="GO:0043165">
    <property type="term" value="P:Gram-negative-bacterium-type cell outer membrane assembly"/>
    <property type="evidence" value="ECO:0007669"/>
    <property type="project" value="UniProtKB-UniRule"/>
</dbReference>
<protein>
    <recommendedName>
        <fullName evidence="2">LPS-assembly protein LptD</fullName>
    </recommendedName>
</protein>
<comment type="subcellular location">
    <subcellularLocation>
        <location evidence="2">Cell outer membrane</location>
    </subcellularLocation>
</comment>
<dbReference type="RefSeq" id="WP_176334499.1">
    <property type="nucleotide sequence ID" value="NZ_BAAAEF010000003.1"/>
</dbReference>
<dbReference type="InterPro" id="IPR007543">
    <property type="entry name" value="LptD_C"/>
</dbReference>
<dbReference type="HAMAP" id="MF_01411">
    <property type="entry name" value="LPS_assembly_LptD"/>
    <property type="match status" value="1"/>
</dbReference>
<organism evidence="5 6">
    <name type="scientific">Marinomonas primoryensis</name>
    <dbReference type="NCBI Taxonomy" id="178399"/>
    <lineage>
        <taxon>Bacteria</taxon>
        <taxon>Pseudomonadati</taxon>
        <taxon>Pseudomonadota</taxon>
        <taxon>Gammaproteobacteria</taxon>
        <taxon>Oceanospirillales</taxon>
        <taxon>Oceanospirillaceae</taxon>
        <taxon>Marinomonas</taxon>
    </lineage>
</organism>
<evidence type="ECO:0000313" key="6">
    <source>
        <dbReference type="Proteomes" id="UP000509371"/>
    </source>
</evidence>
<evidence type="ECO:0000256" key="1">
    <source>
        <dbReference type="ARBA" id="ARBA00023237"/>
    </source>
</evidence>
<dbReference type="Proteomes" id="UP000509371">
    <property type="component" value="Chromosome"/>
</dbReference>
<keyword evidence="1 2" id="KW-0998">Cell outer membrane</keyword>
<dbReference type="InterPro" id="IPR020889">
    <property type="entry name" value="LipoPS_assembly_LptD"/>
</dbReference>
<feature type="region of interest" description="Disordered" evidence="3">
    <location>
        <begin position="326"/>
        <end position="346"/>
    </location>
</feature>
<accession>A0A859CYD5</accession>
<evidence type="ECO:0000256" key="3">
    <source>
        <dbReference type="SAM" id="MobiDB-lite"/>
    </source>
</evidence>
<evidence type="ECO:0000259" key="4">
    <source>
        <dbReference type="Pfam" id="PF04453"/>
    </source>
</evidence>
<dbReference type="AlphaFoldDB" id="A0A859CYD5"/>
<dbReference type="GO" id="GO:0009279">
    <property type="term" value="C:cell outer membrane"/>
    <property type="evidence" value="ECO:0007669"/>
    <property type="project" value="UniProtKB-SubCell"/>
</dbReference>
<dbReference type="SUPFAM" id="SSF56935">
    <property type="entry name" value="Porins"/>
    <property type="match status" value="1"/>
</dbReference>
<dbReference type="KEGG" id="mpri:MP3633_0735"/>
<feature type="signal peptide" evidence="2">
    <location>
        <begin position="1"/>
        <end position="29"/>
    </location>
</feature>
<comment type="caution">
    <text evidence="2">Lacks conserved residue(s) required for the propagation of feature annotation.</text>
</comment>
<dbReference type="PANTHER" id="PTHR30189">
    <property type="entry name" value="LPS-ASSEMBLY PROTEIN"/>
    <property type="match status" value="1"/>
</dbReference>
<gene>
    <name evidence="2" type="primary">lptD</name>
    <name evidence="5" type="ORF">MP3633_0735</name>
</gene>
<dbReference type="EMBL" id="CP054301">
    <property type="protein sequence ID" value="QKK79471.1"/>
    <property type="molecule type" value="Genomic_DNA"/>
</dbReference>
<proteinExistence type="inferred from homology"/>
<keyword evidence="2" id="KW-0472">Membrane</keyword>
<keyword evidence="2" id="KW-0732">Signal</keyword>
<dbReference type="GO" id="GO:1990351">
    <property type="term" value="C:transporter complex"/>
    <property type="evidence" value="ECO:0007669"/>
    <property type="project" value="TreeGrafter"/>
</dbReference>
<evidence type="ECO:0000313" key="5">
    <source>
        <dbReference type="EMBL" id="QKK79471.1"/>
    </source>
</evidence>
<comment type="subunit">
    <text evidence="2">Component of the lipopolysaccharide transport and assembly complex. Interacts with LptE and LptA.</text>
</comment>
<dbReference type="GO" id="GO:0015920">
    <property type="term" value="P:lipopolysaccharide transport"/>
    <property type="evidence" value="ECO:0007669"/>
    <property type="project" value="InterPro"/>
</dbReference>
<dbReference type="InterPro" id="IPR050218">
    <property type="entry name" value="LptD"/>
</dbReference>
<feature type="domain" description="LptD C-terminal" evidence="4">
    <location>
        <begin position="346"/>
        <end position="674"/>
    </location>
</feature>
<name>A0A859CYD5_9GAMM</name>
<reference evidence="5 6" key="1">
    <citation type="submission" date="2020-06" db="EMBL/GenBank/DDBJ databases">
        <authorList>
            <person name="Voronona O.L."/>
            <person name="Aksenova E.I."/>
            <person name="Kunda M.S."/>
            <person name="Semenov A.N."/>
            <person name="Ryzhova N."/>
        </authorList>
    </citation>
    <scope>NUCLEOTIDE SEQUENCE [LARGE SCALE GENOMIC DNA]</scope>
    <source>
        <strain evidence="5 6">MPKMM3633</strain>
    </source>
</reference>
<dbReference type="Pfam" id="PF04453">
    <property type="entry name" value="LptD"/>
    <property type="match status" value="1"/>
</dbReference>
<sequence precursor="true">MASIPCMVKHLRTYALFFQSLFILPLAQAQVDQWDWAPKETLTAEQQKQLGRYCQGSYINSWQATDITGTNLSADLIVRDKNGVIHLQGAAEIKQPQTSLSADKIEGVPDEYYHASGNVILRSDSQLIRSSSGYIDNSGKAPTAFNDAKFLNHASGARGEAKLLSRSQDGVVFIEEGFFTTCEPNNESWKLYGSSIELNPNSGFGTAKHVQIRIADLPIFYFPWLRFPLDDRRQTGFLFPSFGYSGSDGLSISTPFYWNIAQNYDATITPQYIQEKGAGVDLELRHLSPYGQTTYEQSSFSDKDEGEQTLIKLTSTQKFNQHFSAGLTAEGNPTEDKYPEANSTSIGEKDNYERSAYFGFNNGNFLNKITYLTYQTPDTANDKPFEWLPRLSSSYRIASSYLDYKIDAQYTDFYDPAEDNFDGQRTVLNQDVNLNFSNAWGSLSPGVLAQYRDYNLHNYTTDSESDTSITHLTSYIDSSISFERRLMISDESWRQTLMPRLSYLNSPYEDQDLIPDFDATESTMTYSQAFSHTRFNGNDRIGDTERVTLGVESRLYDGRNSEKWAFKAGQVFYLEDRYVGINNDTDINTAIDDSKRSDLLTSASYNGNRYSLTGNLNYNLDDSEVNLVQLVATLEPVDDIKINLSYLYTINNSDSDDDAKQASIGSIFPLNQNWSMFTQYTYDFLKQDSIKEIAGLGYENCCIKVSLSYQDWLNDDEKFDRGVFLQFTLRGLSTAGSANSESSVADTYWNQGQVGY</sequence>
<dbReference type="PANTHER" id="PTHR30189:SF1">
    <property type="entry name" value="LPS-ASSEMBLY PROTEIN LPTD"/>
    <property type="match status" value="1"/>
</dbReference>
<evidence type="ECO:0000256" key="2">
    <source>
        <dbReference type="HAMAP-Rule" id="MF_01411"/>
    </source>
</evidence>
<comment type="function">
    <text evidence="2">Together with LptE, is involved in the assembly of lipopolysaccharide (LPS) at the surface of the outer membrane.</text>
</comment>
<comment type="similarity">
    <text evidence="2">Belongs to the LptD family.</text>
</comment>